<reference evidence="6 7" key="1">
    <citation type="submission" date="2021-04" db="EMBL/GenBank/DDBJ databases">
        <authorList>
            <person name="Bliznina A."/>
        </authorList>
    </citation>
    <scope>NUCLEOTIDE SEQUENCE [LARGE SCALE GENOMIC DNA]</scope>
</reference>
<evidence type="ECO:0000256" key="4">
    <source>
        <dbReference type="PROSITE-ProRule" id="PRU00175"/>
    </source>
</evidence>
<keyword evidence="1" id="KW-0479">Metal-binding</keyword>
<dbReference type="PROSITE" id="PS50089">
    <property type="entry name" value="ZF_RING_2"/>
    <property type="match status" value="1"/>
</dbReference>
<accession>A0ABN7SNA2</accession>
<evidence type="ECO:0000256" key="3">
    <source>
        <dbReference type="ARBA" id="ARBA00022833"/>
    </source>
</evidence>
<keyword evidence="2 4" id="KW-0863">Zinc-finger</keyword>
<dbReference type="SUPFAM" id="SSF57850">
    <property type="entry name" value="RING/U-box"/>
    <property type="match status" value="1"/>
</dbReference>
<sequence>MPVEGQVLGFKSQTEEDFLCPLCMSIIGDPKETPCCRQIFCEYCLKKSLERSSDCPVCKAHLCESRFLPPSKFFLAALNGLTISCKFEACKHPVTYEFRDKHQNECVAEVKCEFCEITIMRKELENHHSECVGYLQNKIKLKDEMIKKQAQERIFNYYFAYSNMGIYGRGRRSISPRRHQGGWGRDEDDDSDWGEGEQLIEEARNAMRIHENFNQEYDENNYPRLMQVEDQKDLAIDKVDNKNVNAHDHVNDHVNDNVNDNVNENLNVNINDIDNHNINNHLKVNVDFNNDFIESIHINNIICILVHNKDGFFSV</sequence>
<evidence type="ECO:0000259" key="5">
    <source>
        <dbReference type="PROSITE" id="PS50089"/>
    </source>
</evidence>
<dbReference type="PANTHER" id="PTHR46016">
    <property type="entry name" value="ZINC FINGER, RING/FYVE/PHD-TYPE"/>
    <property type="match status" value="1"/>
</dbReference>
<dbReference type="InterPro" id="IPR001841">
    <property type="entry name" value="Znf_RING"/>
</dbReference>
<dbReference type="Gene3D" id="3.30.40.10">
    <property type="entry name" value="Zinc/RING finger domain, C3HC4 (zinc finger)"/>
    <property type="match status" value="1"/>
</dbReference>
<evidence type="ECO:0000256" key="1">
    <source>
        <dbReference type="ARBA" id="ARBA00022723"/>
    </source>
</evidence>
<dbReference type="PANTHER" id="PTHR46016:SF1">
    <property type="entry name" value="RING-TYPE DOMAIN-CONTAINING PROTEIN"/>
    <property type="match status" value="1"/>
</dbReference>
<protein>
    <submittedName>
        <fullName evidence="6">Oidioi.mRNA.OKI2018_I69.chr1.g309.t1.cds</fullName>
    </submittedName>
</protein>
<dbReference type="EMBL" id="OU015566">
    <property type="protein sequence ID" value="CAG5102455.1"/>
    <property type="molecule type" value="Genomic_DNA"/>
</dbReference>
<keyword evidence="3" id="KW-0862">Zinc</keyword>
<proteinExistence type="predicted"/>
<dbReference type="Proteomes" id="UP001158576">
    <property type="component" value="Chromosome 1"/>
</dbReference>
<evidence type="ECO:0000313" key="7">
    <source>
        <dbReference type="Proteomes" id="UP001158576"/>
    </source>
</evidence>
<dbReference type="InterPro" id="IPR013083">
    <property type="entry name" value="Znf_RING/FYVE/PHD"/>
</dbReference>
<gene>
    <name evidence="6" type="ORF">OKIOD_LOCUS9074</name>
</gene>
<name>A0ABN7SNA2_OIKDI</name>
<keyword evidence="7" id="KW-1185">Reference proteome</keyword>
<evidence type="ECO:0000256" key="2">
    <source>
        <dbReference type="ARBA" id="ARBA00022771"/>
    </source>
</evidence>
<organism evidence="6 7">
    <name type="scientific">Oikopleura dioica</name>
    <name type="common">Tunicate</name>
    <dbReference type="NCBI Taxonomy" id="34765"/>
    <lineage>
        <taxon>Eukaryota</taxon>
        <taxon>Metazoa</taxon>
        <taxon>Chordata</taxon>
        <taxon>Tunicata</taxon>
        <taxon>Appendicularia</taxon>
        <taxon>Copelata</taxon>
        <taxon>Oikopleuridae</taxon>
        <taxon>Oikopleura</taxon>
    </lineage>
</organism>
<evidence type="ECO:0000313" key="6">
    <source>
        <dbReference type="EMBL" id="CAG5102455.1"/>
    </source>
</evidence>
<dbReference type="SMART" id="SM00184">
    <property type="entry name" value="RING"/>
    <property type="match status" value="1"/>
</dbReference>
<dbReference type="InterPro" id="IPR051438">
    <property type="entry name" value="RNF_E3_ubiq-protein_ligase"/>
</dbReference>
<feature type="domain" description="RING-type" evidence="5">
    <location>
        <begin position="20"/>
        <end position="59"/>
    </location>
</feature>